<dbReference type="PANTHER" id="PTHR48047">
    <property type="entry name" value="GLYCOSYLTRANSFERASE"/>
    <property type="match status" value="1"/>
</dbReference>
<evidence type="ECO:0000256" key="2">
    <source>
        <dbReference type="ARBA" id="ARBA00022676"/>
    </source>
</evidence>
<feature type="compositionally biased region" description="Basic and acidic residues" evidence="4">
    <location>
        <begin position="413"/>
        <end position="429"/>
    </location>
</feature>
<dbReference type="GO" id="GO:0035251">
    <property type="term" value="F:UDP-glucosyltransferase activity"/>
    <property type="evidence" value="ECO:0007669"/>
    <property type="project" value="TreeGrafter"/>
</dbReference>
<keyword evidence="2" id="KW-0328">Glycosyltransferase</keyword>
<reference evidence="5 6" key="1">
    <citation type="submission" date="2024-01" db="EMBL/GenBank/DDBJ databases">
        <authorList>
            <person name="Waweru B."/>
        </authorList>
    </citation>
    <scope>NUCLEOTIDE SEQUENCE [LARGE SCALE GENOMIC DNA]</scope>
</reference>
<keyword evidence="3" id="KW-0808">Transferase</keyword>
<sequence>MSMSTSHILVYPFPAPGHMIPLLNLTHRLLSDGLIITISITPNNLPLLAPLLSIHPSSQLQHLLLPTPPNPPSGLLAETRSLRDHHYPILLDWFQSHSSPPLAIISDFFLGWTNQLACQVDIPRIVFSPSGSFSFSIFDSLWRDHPQNENPNNMDFVVSFADVPNSPSFPWWQISHAYRRSKEGDPDREFFRDTSLENLKSWGFVVNSFSQLEHVYLDRMKTQFGEDHVWAVGPILPTDGSSSEVPCHEVLTWLDGQKGNSVLYICFGSREMLTWEQMEELVAALGESDIHFVWCARQPSRRDESNEFGVLPDEFEERVRVSGRGFIVKDWAPQVAILEHPSVGTFLTHCGWNSVLEGIVAGVVMLTWPMGADQFYNAQLVVDELGVGIRVGEDTVKIPKSTELAQILNESMEENRPERQKARKLKEASLEAVKGGSSNKDLDRLVKSLNAL</sequence>
<proteinExistence type="inferred from homology"/>
<dbReference type="SUPFAM" id="SSF53756">
    <property type="entry name" value="UDP-Glycosyltransferase/glycogen phosphorylase"/>
    <property type="match status" value="1"/>
</dbReference>
<dbReference type="Gene3D" id="3.40.50.2000">
    <property type="entry name" value="Glycogen Phosphorylase B"/>
    <property type="match status" value="2"/>
</dbReference>
<keyword evidence="6" id="KW-1185">Reference proteome</keyword>
<dbReference type="Pfam" id="PF00201">
    <property type="entry name" value="UDPGT"/>
    <property type="match status" value="1"/>
</dbReference>
<dbReference type="FunFam" id="3.40.50.2000:FF:000064">
    <property type="entry name" value="Glycosyltransferase"/>
    <property type="match status" value="1"/>
</dbReference>
<evidence type="ECO:0000313" key="5">
    <source>
        <dbReference type="EMBL" id="CAK7338914.1"/>
    </source>
</evidence>
<dbReference type="EMBL" id="CAWUPB010001156">
    <property type="protein sequence ID" value="CAK7338914.1"/>
    <property type="molecule type" value="Genomic_DNA"/>
</dbReference>
<dbReference type="PANTHER" id="PTHR48047:SF118">
    <property type="entry name" value="HEXOSYLTRANSFERASE-RELATED"/>
    <property type="match status" value="1"/>
</dbReference>
<evidence type="ECO:0000256" key="3">
    <source>
        <dbReference type="ARBA" id="ARBA00022679"/>
    </source>
</evidence>
<comment type="caution">
    <text evidence="5">The sequence shown here is derived from an EMBL/GenBank/DDBJ whole genome shotgun (WGS) entry which is preliminary data.</text>
</comment>
<feature type="region of interest" description="Disordered" evidence="4">
    <location>
        <begin position="412"/>
        <end position="440"/>
    </location>
</feature>
<protein>
    <submittedName>
        <fullName evidence="5">Uncharacterized protein</fullName>
    </submittedName>
</protein>
<evidence type="ECO:0000313" key="6">
    <source>
        <dbReference type="Proteomes" id="UP001314170"/>
    </source>
</evidence>
<dbReference type="CDD" id="cd03784">
    <property type="entry name" value="GT1_Gtf-like"/>
    <property type="match status" value="1"/>
</dbReference>
<name>A0AAV1RQF6_9ROSI</name>
<comment type="similarity">
    <text evidence="1">Belongs to the UDP-glycosyltransferase family.</text>
</comment>
<dbReference type="AlphaFoldDB" id="A0AAV1RQF6"/>
<evidence type="ECO:0000256" key="1">
    <source>
        <dbReference type="ARBA" id="ARBA00009995"/>
    </source>
</evidence>
<evidence type="ECO:0000256" key="4">
    <source>
        <dbReference type="SAM" id="MobiDB-lite"/>
    </source>
</evidence>
<dbReference type="Proteomes" id="UP001314170">
    <property type="component" value="Unassembled WGS sequence"/>
</dbReference>
<gene>
    <name evidence="5" type="ORF">DCAF_LOCUS13962</name>
</gene>
<accession>A0AAV1RQF6</accession>
<organism evidence="5 6">
    <name type="scientific">Dovyalis caffra</name>
    <dbReference type="NCBI Taxonomy" id="77055"/>
    <lineage>
        <taxon>Eukaryota</taxon>
        <taxon>Viridiplantae</taxon>
        <taxon>Streptophyta</taxon>
        <taxon>Embryophyta</taxon>
        <taxon>Tracheophyta</taxon>
        <taxon>Spermatophyta</taxon>
        <taxon>Magnoliopsida</taxon>
        <taxon>eudicotyledons</taxon>
        <taxon>Gunneridae</taxon>
        <taxon>Pentapetalae</taxon>
        <taxon>rosids</taxon>
        <taxon>fabids</taxon>
        <taxon>Malpighiales</taxon>
        <taxon>Salicaceae</taxon>
        <taxon>Flacourtieae</taxon>
        <taxon>Dovyalis</taxon>
    </lineage>
</organism>
<dbReference type="InterPro" id="IPR002213">
    <property type="entry name" value="UDP_glucos_trans"/>
</dbReference>